<evidence type="ECO:0000313" key="17">
    <source>
        <dbReference type="Proteomes" id="UP000264445"/>
    </source>
</evidence>
<feature type="short sequence motif" description="'HIGH' region" evidence="13">
    <location>
        <begin position="29"/>
        <end position="39"/>
    </location>
</feature>
<evidence type="ECO:0000259" key="14">
    <source>
        <dbReference type="SMART" id="SM00840"/>
    </source>
</evidence>
<evidence type="ECO:0000256" key="10">
    <source>
        <dbReference type="ARBA" id="ARBA00022917"/>
    </source>
</evidence>
<comment type="similarity">
    <text evidence="2 13">Belongs to the class-I aminoacyl-tRNA synthetase family.</text>
</comment>
<name>A0A101E4I1_9THEO</name>
<feature type="binding site" evidence="13">
    <location>
        <position position="27"/>
    </location>
    <ligand>
        <name>Zn(2+)</name>
        <dbReference type="ChEBI" id="CHEBI:29105"/>
    </ligand>
</feature>
<keyword evidence="10 13" id="KW-0648">Protein biosynthesis</keyword>
<dbReference type="GO" id="GO:0008270">
    <property type="term" value="F:zinc ion binding"/>
    <property type="evidence" value="ECO:0007669"/>
    <property type="project" value="UniProtKB-UniRule"/>
</dbReference>
<dbReference type="PANTHER" id="PTHR10890:SF3">
    <property type="entry name" value="CYSTEINE--TRNA LIGASE, CYTOPLASMIC"/>
    <property type="match status" value="1"/>
</dbReference>
<evidence type="ECO:0000256" key="9">
    <source>
        <dbReference type="ARBA" id="ARBA00022840"/>
    </source>
</evidence>
<dbReference type="GO" id="GO:0006423">
    <property type="term" value="P:cysteinyl-tRNA aminoacylation"/>
    <property type="evidence" value="ECO:0007669"/>
    <property type="project" value="UniProtKB-UniRule"/>
</dbReference>
<dbReference type="EC" id="6.1.1.16" evidence="13"/>
<feature type="domain" description="Cysteinyl-tRNA synthetase class Ia DALR" evidence="14">
    <location>
        <begin position="353"/>
        <end position="416"/>
    </location>
</feature>
<feature type="binding site" evidence="13">
    <location>
        <position position="232"/>
    </location>
    <ligand>
        <name>Zn(2+)</name>
        <dbReference type="ChEBI" id="CHEBI:29105"/>
    </ligand>
</feature>
<evidence type="ECO:0000256" key="11">
    <source>
        <dbReference type="ARBA" id="ARBA00023146"/>
    </source>
</evidence>
<dbReference type="GO" id="GO:0005524">
    <property type="term" value="F:ATP binding"/>
    <property type="evidence" value="ECO:0007669"/>
    <property type="project" value="UniProtKB-UniRule"/>
</dbReference>
<dbReference type="SUPFAM" id="SSF52374">
    <property type="entry name" value="Nucleotidylyl transferase"/>
    <property type="match status" value="1"/>
</dbReference>
<dbReference type="Pfam" id="PF09190">
    <property type="entry name" value="DALR_2"/>
    <property type="match status" value="1"/>
</dbReference>
<feature type="binding site" evidence="13">
    <location>
        <position position="236"/>
    </location>
    <ligand>
        <name>Zn(2+)</name>
        <dbReference type="ChEBI" id="CHEBI:29105"/>
    </ligand>
</feature>
<protein>
    <recommendedName>
        <fullName evidence="13">Cysteine--tRNA ligase</fullName>
        <ecNumber evidence="13">6.1.1.16</ecNumber>
    </recommendedName>
    <alternativeName>
        <fullName evidence="13">Cysteinyl-tRNA synthetase</fullName>
        <shortName evidence="13">CysRS</shortName>
    </alternativeName>
</protein>
<evidence type="ECO:0000313" key="16">
    <source>
        <dbReference type="EMBL" id="TCO54536.1"/>
    </source>
</evidence>
<comment type="caution">
    <text evidence="15">The sequence shown here is derived from an EMBL/GenBank/DDBJ whole genome shotgun (WGS) entry which is preliminary data.</text>
</comment>
<dbReference type="PRINTS" id="PR00983">
    <property type="entry name" value="TRNASYNTHCYS"/>
</dbReference>
<evidence type="ECO:0000256" key="4">
    <source>
        <dbReference type="ARBA" id="ARBA00022490"/>
    </source>
</evidence>
<accession>A0A101E4I1</accession>
<dbReference type="Pfam" id="PF23493">
    <property type="entry name" value="CysS_C"/>
    <property type="match status" value="1"/>
</dbReference>
<feature type="binding site" evidence="13">
    <location>
        <position position="207"/>
    </location>
    <ligand>
        <name>Zn(2+)</name>
        <dbReference type="ChEBI" id="CHEBI:29105"/>
    </ligand>
</feature>
<dbReference type="Proteomes" id="UP000294886">
    <property type="component" value="Unassembled WGS sequence"/>
</dbReference>
<organism evidence="15 17">
    <name type="scientific">Caldanaerobacter subterraneus</name>
    <dbReference type="NCBI Taxonomy" id="911092"/>
    <lineage>
        <taxon>Bacteria</taxon>
        <taxon>Bacillati</taxon>
        <taxon>Bacillota</taxon>
        <taxon>Clostridia</taxon>
        <taxon>Thermoanaerobacterales</taxon>
        <taxon>Thermoanaerobacteraceae</taxon>
        <taxon>Caldanaerobacter</taxon>
    </lineage>
</organism>
<evidence type="ECO:0000256" key="7">
    <source>
        <dbReference type="ARBA" id="ARBA00022741"/>
    </source>
</evidence>
<evidence type="ECO:0000256" key="13">
    <source>
        <dbReference type="HAMAP-Rule" id="MF_00041"/>
    </source>
</evidence>
<comment type="cofactor">
    <cofactor evidence="13">
        <name>Zn(2+)</name>
        <dbReference type="ChEBI" id="CHEBI:29105"/>
    </cofactor>
    <text evidence="13">Binds 1 zinc ion per subunit.</text>
</comment>
<dbReference type="AlphaFoldDB" id="A0A101E4I1"/>
<proteinExistence type="inferred from homology"/>
<evidence type="ECO:0000256" key="8">
    <source>
        <dbReference type="ARBA" id="ARBA00022833"/>
    </source>
</evidence>
<feature type="short sequence motif" description="'KMSKS' region" evidence="13">
    <location>
        <begin position="264"/>
        <end position="268"/>
    </location>
</feature>
<evidence type="ECO:0000256" key="1">
    <source>
        <dbReference type="ARBA" id="ARBA00004496"/>
    </source>
</evidence>
<dbReference type="EMBL" id="DOLB01000081">
    <property type="protein sequence ID" value="HBT49139.1"/>
    <property type="molecule type" value="Genomic_DNA"/>
</dbReference>
<reference evidence="15 17" key="1">
    <citation type="journal article" date="2018" name="Nat. Biotechnol.">
        <title>A standardized bacterial taxonomy based on genome phylogeny substantially revises the tree of life.</title>
        <authorList>
            <person name="Parks D.H."/>
            <person name="Chuvochina M."/>
            <person name="Waite D.W."/>
            <person name="Rinke C."/>
            <person name="Skarshewski A."/>
            <person name="Chaumeil P.A."/>
            <person name="Hugenholtz P."/>
        </authorList>
    </citation>
    <scope>NUCLEOTIDE SEQUENCE [LARGE SCALE GENOMIC DNA]</scope>
    <source>
        <strain evidence="15">UBA12544</strain>
    </source>
</reference>
<dbReference type="RefSeq" id="WP_022588754.1">
    <property type="nucleotide sequence ID" value="NZ_DOLB01000081.1"/>
</dbReference>
<dbReference type="HAMAP" id="MF_00041">
    <property type="entry name" value="Cys_tRNA_synth"/>
    <property type="match status" value="1"/>
</dbReference>
<dbReference type="Proteomes" id="UP000264445">
    <property type="component" value="Unassembled WGS sequence"/>
</dbReference>
<dbReference type="InterPro" id="IPR014729">
    <property type="entry name" value="Rossmann-like_a/b/a_fold"/>
</dbReference>
<keyword evidence="4 13" id="KW-0963">Cytoplasm</keyword>
<dbReference type="Gene3D" id="1.20.120.1910">
    <property type="entry name" value="Cysteine-tRNA ligase, C-terminal anti-codon recognition domain"/>
    <property type="match status" value="1"/>
</dbReference>
<dbReference type="GO" id="GO:0005829">
    <property type="term" value="C:cytosol"/>
    <property type="evidence" value="ECO:0007669"/>
    <property type="project" value="TreeGrafter"/>
</dbReference>
<evidence type="ECO:0000256" key="3">
    <source>
        <dbReference type="ARBA" id="ARBA00011245"/>
    </source>
</evidence>
<evidence type="ECO:0000256" key="2">
    <source>
        <dbReference type="ARBA" id="ARBA00005594"/>
    </source>
</evidence>
<keyword evidence="6 13" id="KW-0479">Metal-binding</keyword>
<keyword evidence="7 13" id="KW-0547">Nucleotide-binding</keyword>
<feature type="binding site" evidence="13">
    <location>
        <position position="267"/>
    </location>
    <ligand>
        <name>ATP</name>
        <dbReference type="ChEBI" id="CHEBI:30616"/>
    </ligand>
</feature>
<dbReference type="FunFam" id="3.40.50.620:FF:000009">
    <property type="entry name" value="Cysteine--tRNA ligase"/>
    <property type="match status" value="1"/>
</dbReference>
<evidence type="ECO:0000313" key="15">
    <source>
        <dbReference type="EMBL" id="HBT49139.1"/>
    </source>
</evidence>
<dbReference type="SUPFAM" id="SSF47323">
    <property type="entry name" value="Anticodon-binding domain of a subclass of class I aminoacyl-tRNA synthetases"/>
    <property type="match status" value="1"/>
</dbReference>
<keyword evidence="11 13" id="KW-0030">Aminoacyl-tRNA synthetase</keyword>
<comment type="subunit">
    <text evidence="3 13">Monomer.</text>
</comment>
<keyword evidence="5 13" id="KW-0436">Ligase</keyword>
<evidence type="ECO:0000256" key="12">
    <source>
        <dbReference type="ARBA" id="ARBA00047398"/>
    </source>
</evidence>
<dbReference type="InterPro" id="IPR015803">
    <property type="entry name" value="Cys-tRNA-ligase"/>
</dbReference>
<gene>
    <name evidence="13 15" type="primary">cysS</name>
    <name evidence="15" type="ORF">DEA61_04735</name>
    <name evidence="16" type="ORF">EV203_1517</name>
</gene>
<dbReference type="InterPro" id="IPR032678">
    <property type="entry name" value="tRNA-synt_1_cat_dom"/>
</dbReference>
<dbReference type="CDD" id="cd00672">
    <property type="entry name" value="CysRS_core"/>
    <property type="match status" value="1"/>
</dbReference>
<evidence type="ECO:0000256" key="6">
    <source>
        <dbReference type="ARBA" id="ARBA00022723"/>
    </source>
</evidence>
<dbReference type="EMBL" id="SLWU01000051">
    <property type="protein sequence ID" value="TCO54536.1"/>
    <property type="molecule type" value="Genomic_DNA"/>
</dbReference>
<dbReference type="SMART" id="SM00840">
    <property type="entry name" value="DALR_2"/>
    <property type="match status" value="1"/>
</dbReference>
<dbReference type="InterPro" id="IPR015273">
    <property type="entry name" value="Cys-tRNA-synt_Ia_DALR"/>
</dbReference>
<comment type="catalytic activity">
    <reaction evidence="12 13">
        <text>tRNA(Cys) + L-cysteine + ATP = L-cysteinyl-tRNA(Cys) + AMP + diphosphate</text>
        <dbReference type="Rhea" id="RHEA:17773"/>
        <dbReference type="Rhea" id="RHEA-COMP:9661"/>
        <dbReference type="Rhea" id="RHEA-COMP:9679"/>
        <dbReference type="ChEBI" id="CHEBI:30616"/>
        <dbReference type="ChEBI" id="CHEBI:33019"/>
        <dbReference type="ChEBI" id="CHEBI:35235"/>
        <dbReference type="ChEBI" id="CHEBI:78442"/>
        <dbReference type="ChEBI" id="CHEBI:78517"/>
        <dbReference type="ChEBI" id="CHEBI:456215"/>
        <dbReference type="EC" id="6.1.1.16"/>
    </reaction>
</comment>
<evidence type="ECO:0000313" key="18">
    <source>
        <dbReference type="Proteomes" id="UP000294886"/>
    </source>
</evidence>
<sequence length="467" mass="54578">MRLYNTMTRTKEEFKPLKDKVVNMYVCGPTVYNYIHIGNARAFIVFDTVRRYLEYKGYTVNYVQNFTDIDDKIINRAKEENTTEKEIAERFIEEYFKDADALGIKRATVHPRATEHIDDIIEFIKILIDKGYAYVVDGNVYFETAKFKDYGKLSHKNIDELMAGARVEIDEKKKNPLDFALWKAQKPGEPAWDSPWGKGRPGWHIECSVMSTKYLGKTLDIHAGGPDLIFPHHENEIAQSEAAYDQPFSKYWMHIGYLNVNNEKMSKSKGNFFTVRELTEKYDPEVLRLFMLMAHYRSPINFSLDLLDQAKSAYERLSNAVVNLKHLVNITKDRELSDEEKDLIVKFDEYKKQFEEAMDDDFNTADAISVLFEMAKTANANLNGNSSKKLVEYILEMFLKLSDVLGLSYKNAETEIEDEEILRLIEERQKARKEKNWKLADEIRDKLKERGIILEDTPEGVRWKRIR</sequence>
<dbReference type="GO" id="GO:0004817">
    <property type="term" value="F:cysteine-tRNA ligase activity"/>
    <property type="evidence" value="ECO:0007669"/>
    <property type="project" value="UniProtKB-UniRule"/>
</dbReference>
<keyword evidence="8 13" id="KW-0862">Zinc</keyword>
<dbReference type="PANTHER" id="PTHR10890">
    <property type="entry name" value="CYSTEINYL-TRNA SYNTHETASE"/>
    <property type="match status" value="1"/>
</dbReference>
<dbReference type="Gene3D" id="3.40.50.620">
    <property type="entry name" value="HUPs"/>
    <property type="match status" value="1"/>
</dbReference>
<reference evidence="16 18" key="2">
    <citation type="submission" date="2019-03" db="EMBL/GenBank/DDBJ databases">
        <title>Genomic Encyclopedia of Type Strains, Phase IV (KMG-IV): sequencing the most valuable type-strain genomes for metagenomic binning, comparative biology and taxonomic classification.</title>
        <authorList>
            <person name="Goeker M."/>
        </authorList>
    </citation>
    <scope>NUCLEOTIDE SEQUENCE [LARGE SCALE GENOMIC DNA]</scope>
    <source>
        <strain evidence="16 18">DSM 13054</strain>
    </source>
</reference>
<evidence type="ECO:0000256" key="5">
    <source>
        <dbReference type="ARBA" id="ARBA00022598"/>
    </source>
</evidence>
<keyword evidence="9 13" id="KW-0067">ATP-binding</keyword>
<dbReference type="Pfam" id="PF01406">
    <property type="entry name" value="tRNA-synt_1e"/>
    <property type="match status" value="1"/>
</dbReference>
<dbReference type="InterPro" id="IPR009080">
    <property type="entry name" value="tRNAsynth_Ia_anticodon-bd"/>
</dbReference>
<dbReference type="InterPro" id="IPR056411">
    <property type="entry name" value="CysS_C"/>
</dbReference>
<dbReference type="InterPro" id="IPR024909">
    <property type="entry name" value="Cys-tRNA/MSH_ligase"/>
</dbReference>
<comment type="subcellular location">
    <subcellularLocation>
        <location evidence="1 13">Cytoplasm</location>
    </subcellularLocation>
</comment>
<dbReference type="NCBIfam" id="TIGR00435">
    <property type="entry name" value="cysS"/>
    <property type="match status" value="1"/>
</dbReference>